<gene>
    <name evidence="2" type="ORF">AOQ71_17630</name>
</gene>
<reference evidence="2 3" key="1">
    <citation type="submission" date="2015-09" db="EMBL/GenBank/DDBJ databases">
        <title>Draft Genome Sequence of Bradyrhizobium manausense Strain BR 3351T, a Novel Symbiotic Nitrogen-Fixing Alphaproteobacterium Isolated from Brazilian Amazon Rain Forest.</title>
        <authorList>
            <person name="De Araujo J.L."/>
            <person name="Zilli J.E."/>
        </authorList>
    </citation>
    <scope>NUCLEOTIDE SEQUENCE [LARGE SCALE GENOMIC DNA]</scope>
    <source>
        <strain evidence="2 3">BR3351</strain>
    </source>
</reference>
<dbReference type="EMBL" id="LJYG01000076">
    <property type="protein sequence ID" value="KRQ11702.1"/>
    <property type="molecule type" value="Genomic_DNA"/>
</dbReference>
<comment type="caution">
    <text evidence="2">The sequence shown here is derived from an EMBL/GenBank/DDBJ whole genome shotgun (WGS) entry which is preliminary data.</text>
</comment>
<keyword evidence="1" id="KW-0732">Signal</keyword>
<evidence type="ECO:0000313" key="2">
    <source>
        <dbReference type="EMBL" id="KRQ11702.1"/>
    </source>
</evidence>
<accession>A0A0R3DPJ3</accession>
<feature type="chain" id="PRO_5006435662" evidence="1">
    <location>
        <begin position="22"/>
        <end position="153"/>
    </location>
</feature>
<evidence type="ECO:0000313" key="3">
    <source>
        <dbReference type="Proteomes" id="UP000051936"/>
    </source>
</evidence>
<organism evidence="2 3">
    <name type="scientific">Bradyrhizobium manausense</name>
    <dbReference type="NCBI Taxonomy" id="989370"/>
    <lineage>
        <taxon>Bacteria</taxon>
        <taxon>Pseudomonadati</taxon>
        <taxon>Pseudomonadota</taxon>
        <taxon>Alphaproteobacteria</taxon>
        <taxon>Hyphomicrobiales</taxon>
        <taxon>Nitrobacteraceae</taxon>
        <taxon>Bradyrhizobium</taxon>
    </lineage>
</organism>
<dbReference type="AlphaFoldDB" id="A0A0R3DPJ3"/>
<dbReference type="RefSeq" id="WP_057748461.1">
    <property type="nucleotide sequence ID" value="NZ_LJYG01000076.1"/>
</dbReference>
<sequence length="153" mass="16923">MKTRAAIVIALFAAWAVPAQASNWTTYRIPESGTSIDIPTSIFTEEAGKPDGYGQLFRTSDGAADLTVQAVPRQPGISPAAFLKAKQPPSGIVYKRIAPDFFVVSSIKRDKIWYDRCNFTSRYVHCVLINYPATEKRQWDEVVTRISHSLSGG</sequence>
<dbReference type="Proteomes" id="UP000051936">
    <property type="component" value="Unassembled WGS sequence"/>
</dbReference>
<protein>
    <submittedName>
        <fullName evidence="2">Uncharacterized protein</fullName>
    </submittedName>
</protein>
<dbReference type="STRING" id="989370.AOQ71_17630"/>
<evidence type="ECO:0000256" key="1">
    <source>
        <dbReference type="SAM" id="SignalP"/>
    </source>
</evidence>
<keyword evidence="3" id="KW-1185">Reference proteome</keyword>
<feature type="signal peptide" evidence="1">
    <location>
        <begin position="1"/>
        <end position="21"/>
    </location>
</feature>
<dbReference type="OrthoDB" id="996425at2"/>
<proteinExistence type="predicted"/>
<name>A0A0R3DPJ3_9BRAD</name>